<keyword evidence="2" id="KW-0812">Transmembrane</keyword>
<feature type="transmembrane region" description="Helical" evidence="2">
    <location>
        <begin position="80"/>
        <end position="98"/>
    </location>
</feature>
<dbReference type="GO" id="GO:0022857">
    <property type="term" value="F:transmembrane transporter activity"/>
    <property type="evidence" value="ECO:0007669"/>
    <property type="project" value="InterPro"/>
</dbReference>
<comment type="subcellular location">
    <subcellularLocation>
        <location evidence="1">Cell membrane</location>
        <topology evidence="1">Multi-pass membrane protein</topology>
    </subcellularLocation>
</comment>
<feature type="transmembrane region" description="Helical" evidence="2">
    <location>
        <begin position="104"/>
        <end position="122"/>
    </location>
</feature>
<protein>
    <submittedName>
        <fullName evidence="3">MFS transporter</fullName>
    </submittedName>
</protein>
<evidence type="ECO:0000256" key="2">
    <source>
        <dbReference type="SAM" id="Phobius"/>
    </source>
</evidence>
<dbReference type="InterPro" id="IPR036259">
    <property type="entry name" value="MFS_trans_sf"/>
</dbReference>
<feature type="transmembrane region" description="Helical" evidence="2">
    <location>
        <begin position="12"/>
        <end position="30"/>
    </location>
</feature>
<feature type="transmembrane region" description="Helical" evidence="2">
    <location>
        <begin position="279"/>
        <end position="296"/>
    </location>
</feature>
<evidence type="ECO:0000313" key="5">
    <source>
        <dbReference type="Proteomes" id="UP000195208"/>
    </source>
</evidence>
<dbReference type="AlphaFoldDB" id="A0A2T4MI61"/>
<dbReference type="PANTHER" id="PTHR23523:SF2">
    <property type="entry name" value="2-NITROIMIDAZOLE TRANSPORTER"/>
    <property type="match status" value="1"/>
</dbReference>
<dbReference type="Proteomes" id="UP000646308">
    <property type="component" value="Unassembled WGS sequence"/>
</dbReference>
<dbReference type="Proteomes" id="UP000195208">
    <property type="component" value="Unassembled WGS sequence"/>
</dbReference>
<keyword evidence="2" id="KW-1133">Transmembrane helix</keyword>
<proteinExistence type="predicted"/>
<dbReference type="OrthoDB" id="9797740at2"/>
<comment type="caution">
    <text evidence="3">The sequence shown here is derived from an EMBL/GenBank/DDBJ whole genome shotgun (WGS) entry which is preliminary data.</text>
</comment>
<dbReference type="PANTHER" id="PTHR23523">
    <property type="match status" value="1"/>
</dbReference>
<dbReference type="SUPFAM" id="SSF103473">
    <property type="entry name" value="MFS general substrate transporter"/>
    <property type="match status" value="1"/>
</dbReference>
<dbReference type="KEGG" id="sagq:EP23_07600"/>
<keyword evidence="5" id="KW-1185">Reference proteome</keyword>
<feature type="transmembrane region" description="Helical" evidence="2">
    <location>
        <begin position="248"/>
        <end position="272"/>
    </location>
</feature>
<name>A0A2T4MI61_9STAP</name>
<evidence type="ECO:0000313" key="6">
    <source>
        <dbReference type="Proteomes" id="UP000646308"/>
    </source>
</evidence>
<evidence type="ECO:0000256" key="1">
    <source>
        <dbReference type="ARBA" id="ARBA00004651"/>
    </source>
</evidence>
<reference evidence="4 5" key="1">
    <citation type="submission" date="2017-04" db="EMBL/GenBank/DDBJ databases">
        <title>Staphylococcus agnetis, a potential pathogen in the broiler production.</title>
        <authorList>
            <person name="Poulsen L."/>
        </authorList>
    </citation>
    <scope>NUCLEOTIDE SEQUENCE [LARGE SCALE GENOMIC DNA]</scope>
    <source>
        <strain evidence="4 5">723_310714_2_2_spleen</strain>
    </source>
</reference>
<feature type="transmembrane region" description="Helical" evidence="2">
    <location>
        <begin position="213"/>
        <end position="236"/>
    </location>
</feature>
<sequence>MGTRMPHKIQNQWLLVVGIIFIASTLRAPLTSVGPVIHQIKSDLLINDMIAGLITTIPLVIFGVVSIGVTRIIKRFDMSFILLIAVIATICGLLVRVAGGVSTFFVGTFMLGVSIAFCNVTLPAFAKSHFPLQIGLITGIYSATMNLTAGLGGGFSYPLSQVSALDYRLSLSFWLVFALLAIVCWLPQVKHKSVNHTRALPPTKTYNIVKSKLAWAVAILMAFQSMTFYCIVAWYPSILISKGISPEMAGYMLMLNQFAQLPMTFSFPILAAKMRSQRRLIYIITTLFVLGFMLLWSENVWLLLFAMIFSGMAVGACFSLCMTLFSIRAKTTTGSMQLSGFGQTVGYLIAAIGPFLMGTIYEWTNEWSIAIAMFLVMSLMILIAGHFATTTAVIEDECIKK</sequence>
<feature type="transmembrane region" description="Helical" evidence="2">
    <location>
        <begin position="134"/>
        <end position="155"/>
    </location>
</feature>
<dbReference type="GeneID" id="57692445"/>
<dbReference type="EMBL" id="NEFX01000003">
    <property type="protein sequence ID" value="OTW31991.1"/>
    <property type="molecule type" value="Genomic_DNA"/>
</dbReference>
<reference evidence="3" key="2">
    <citation type="submission" date="2019-11" db="EMBL/GenBank/DDBJ databases">
        <title>Whole genome comparisons of Staphylococcus agnetis isolates from cattle and chickens.</title>
        <authorList>
            <person name="Rhoads D."/>
            <person name="Shwani A."/>
            <person name="Adkins P."/>
            <person name="Calcutt M."/>
            <person name="Middleton J."/>
        </authorList>
    </citation>
    <scope>NUCLEOTIDE SEQUENCE</scope>
    <source>
        <strain evidence="3">1387</strain>
    </source>
</reference>
<feature type="transmembrane region" description="Helical" evidence="2">
    <location>
        <begin position="50"/>
        <end position="73"/>
    </location>
</feature>
<dbReference type="Pfam" id="PF07690">
    <property type="entry name" value="MFS_1"/>
    <property type="match status" value="1"/>
</dbReference>
<dbReference type="CDD" id="cd17339">
    <property type="entry name" value="MFS_NIMT_CynX_like"/>
    <property type="match status" value="1"/>
</dbReference>
<organism evidence="3 6">
    <name type="scientific">Staphylococcus agnetis</name>
    <dbReference type="NCBI Taxonomy" id="985762"/>
    <lineage>
        <taxon>Bacteria</taxon>
        <taxon>Bacillati</taxon>
        <taxon>Bacillota</taxon>
        <taxon>Bacilli</taxon>
        <taxon>Bacillales</taxon>
        <taxon>Staphylococcaceae</taxon>
        <taxon>Staphylococcus</taxon>
    </lineage>
</organism>
<feature type="transmembrane region" description="Helical" evidence="2">
    <location>
        <begin position="302"/>
        <end position="325"/>
    </location>
</feature>
<evidence type="ECO:0000313" key="4">
    <source>
        <dbReference type="EMBL" id="OTW31991.1"/>
    </source>
</evidence>
<dbReference type="Gene3D" id="1.20.1250.20">
    <property type="entry name" value="MFS general substrate transporter like domains"/>
    <property type="match status" value="2"/>
</dbReference>
<keyword evidence="2" id="KW-0472">Membrane</keyword>
<evidence type="ECO:0000313" key="3">
    <source>
        <dbReference type="EMBL" id="NJI02688.1"/>
    </source>
</evidence>
<dbReference type="RefSeq" id="WP_060551722.1">
    <property type="nucleotide sequence ID" value="NZ_CP009623.1"/>
</dbReference>
<dbReference type="InterPro" id="IPR052524">
    <property type="entry name" value="MFS_Cyanate_Porter"/>
</dbReference>
<dbReference type="EMBL" id="WMFL01000079">
    <property type="protein sequence ID" value="NJI02688.1"/>
    <property type="molecule type" value="Genomic_DNA"/>
</dbReference>
<accession>A0A2T4MI61</accession>
<gene>
    <name evidence="4" type="ORF">B9M88_02620</name>
    <name evidence="3" type="ORF">GLV84_07600</name>
</gene>
<dbReference type="InterPro" id="IPR011701">
    <property type="entry name" value="MFS"/>
</dbReference>
<feature type="transmembrane region" description="Helical" evidence="2">
    <location>
        <begin position="345"/>
        <end position="363"/>
    </location>
</feature>
<feature type="transmembrane region" description="Helical" evidence="2">
    <location>
        <begin position="167"/>
        <end position="186"/>
    </location>
</feature>
<feature type="transmembrane region" description="Helical" evidence="2">
    <location>
        <begin position="369"/>
        <end position="394"/>
    </location>
</feature>
<dbReference type="GO" id="GO:0005886">
    <property type="term" value="C:plasma membrane"/>
    <property type="evidence" value="ECO:0007669"/>
    <property type="project" value="UniProtKB-SubCell"/>
</dbReference>